<accession>A0A7Z2VLB4</accession>
<evidence type="ECO:0000313" key="7">
    <source>
        <dbReference type="Proteomes" id="UP000502248"/>
    </source>
</evidence>
<feature type="transmembrane region" description="Helical" evidence="5">
    <location>
        <begin position="96"/>
        <end position="114"/>
    </location>
</feature>
<evidence type="ECO:0000256" key="4">
    <source>
        <dbReference type="ARBA" id="ARBA00023136"/>
    </source>
</evidence>
<reference evidence="6 7" key="1">
    <citation type="submission" date="2020-04" db="EMBL/GenBank/DDBJ databases">
        <title>Genome sequencing of novel species.</title>
        <authorList>
            <person name="Heo J."/>
            <person name="Kim S.-J."/>
            <person name="Kim J.-S."/>
            <person name="Hong S.-B."/>
            <person name="Kwon S.-W."/>
        </authorList>
    </citation>
    <scope>NUCLEOTIDE SEQUENCE [LARGE SCALE GENOMIC DNA]</scope>
    <source>
        <strain evidence="6 7">MFER-1</strain>
    </source>
</reference>
<gene>
    <name evidence="6" type="ORF">HH215_20980</name>
</gene>
<name>A0A7Z2VLB4_9BACL</name>
<keyword evidence="2 5" id="KW-0812">Transmembrane</keyword>
<evidence type="ECO:0000256" key="1">
    <source>
        <dbReference type="ARBA" id="ARBA00004141"/>
    </source>
</evidence>
<evidence type="ECO:0000313" key="6">
    <source>
        <dbReference type="EMBL" id="QJD85406.1"/>
    </source>
</evidence>
<dbReference type="GO" id="GO:0016020">
    <property type="term" value="C:membrane"/>
    <property type="evidence" value="ECO:0007669"/>
    <property type="project" value="UniProtKB-SubCell"/>
</dbReference>
<evidence type="ECO:0000256" key="5">
    <source>
        <dbReference type="SAM" id="Phobius"/>
    </source>
</evidence>
<feature type="transmembrane region" description="Helical" evidence="5">
    <location>
        <begin position="6"/>
        <end position="22"/>
    </location>
</feature>
<organism evidence="6 7">
    <name type="scientific">Cohnella herbarum</name>
    <dbReference type="NCBI Taxonomy" id="2728023"/>
    <lineage>
        <taxon>Bacteria</taxon>
        <taxon>Bacillati</taxon>
        <taxon>Bacillota</taxon>
        <taxon>Bacilli</taxon>
        <taxon>Bacillales</taxon>
        <taxon>Paenibacillaceae</taxon>
        <taxon>Cohnella</taxon>
    </lineage>
</organism>
<comment type="subcellular location">
    <subcellularLocation>
        <location evidence="1">Membrane</location>
        <topology evidence="1">Multi-pass membrane protein</topology>
    </subcellularLocation>
</comment>
<dbReference type="Pfam" id="PF13564">
    <property type="entry name" value="DoxX_2"/>
    <property type="match status" value="1"/>
</dbReference>
<dbReference type="RefSeq" id="WP_169281668.1">
    <property type="nucleotide sequence ID" value="NZ_CP051680.1"/>
</dbReference>
<dbReference type="EMBL" id="CP051680">
    <property type="protein sequence ID" value="QJD85406.1"/>
    <property type="molecule type" value="Genomic_DNA"/>
</dbReference>
<feature type="transmembrane region" description="Helical" evidence="5">
    <location>
        <begin position="69"/>
        <end position="89"/>
    </location>
</feature>
<evidence type="ECO:0000256" key="2">
    <source>
        <dbReference type="ARBA" id="ARBA00022692"/>
    </source>
</evidence>
<proteinExistence type="predicted"/>
<sequence>MEVVSIVLQSLLILAFLGSGLSKIAGAKMHVDNFNSWRLPQWFRVVTGLVQVVGVIALVIGFWEPSWAAAAGLWLGVTMFGGILVHIRVKDPIQKTFPAIILFILPLIVFFIQLSELADFPGF</sequence>
<keyword evidence="7" id="KW-1185">Reference proteome</keyword>
<dbReference type="AlphaFoldDB" id="A0A7Z2VLB4"/>
<feature type="transmembrane region" description="Helical" evidence="5">
    <location>
        <begin position="42"/>
        <end position="63"/>
    </location>
</feature>
<dbReference type="InterPro" id="IPR032808">
    <property type="entry name" value="DoxX"/>
</dbReference>
<keyword evidence="4 5" id="KW-0472">Membrane</keyword>
<keyword evidence="3 5" id="KW-1133">Transmembrane helix</keyword>
<protein>
    <submittedName>
        <fullName evidence="6">DoxX family protein</fullName>
    </submittedName>
</protein>
<dbReference type="KEGG" id="cheb:HH215_20980"/>
<dbReference type="Proteomes" id="UP000502248">
    <property type="component" value="Chromosome"/>
</dbReference>
<evidence type="ECO:0000256" key="3">
    <source>
        <dbReference type="ARBA" id="ARBA00022989"/>
    </source>
</evidence>